<dbReference type="PROSITE" id="PS00583">
    <property type="entry name" value="PFKB_KINASES_1"/>
    <property type="match status" value="1"/>
</dbReference>
<dbReference type="PANTHER" id="PTHR43085:SF57">
    <property type="entry name" value="CARBOHYDRATE KINASE PFKB DOMAIN-CONTAINING PROTEIN"/>
    <property type="match status" value="1"/>
</dbReference>
<comment type="similarity">
    <text evidence="1">Belongs to the carbohydrate kinase PfkB family.</text>
</comment>
<dbReference type="EMBL" id="JABBNU010000008">
    <property type="protein sequence ID" value="NMM49528.1"/>
    <property type="molecule type" value="Genomic_DNA"/>
</dbReference>
<organism evidence="5 6">
    <name type="scientific">Marinigracilibium pacificum</name>
    <dbReference type="NCBI Taxonomy" id="2729599"/>
    <lineage>
        <taxon>Bacteria</taxon>
        <taxon>Pseudomonadati</taxon>
        <taxon>Bacteroidota</taxon>
        <taxon>Cytophagia</taxon>
        <taxon>Cytophagales</taxon>
        <taxon>Flammeovirgaceae</taxon>
        <taxon>Marinigracilibium</taxon>
    </lineage>
</organism>
<comment type="caution">
    <text evidence="5">The sequence shown here is derived from an EMBL/GenBank/DDBJ whole genome shotgun (WGS) entry which is preliminary data.</text>
</comment>
<evidence type="ECO:0000313" key="5">
    <source>
        <dbReference type="EMBL" id="NMM49528.1"/>
    </source>
</evidence>
<evidence type="ECO:0000259" key="4">
    <source>
        <dbReference type="Pfam" id="PF00294"/>
    </source>
</evidence>
<evidence type="ECO:0000256" key="2">
    <source>
        <dbReference type="ARBA" id="ARBA00022679"/>
    </source>
</evidence>
<dbReference type="GO" id="GO:0016301">
    <property type="term" value="F:kinase activity"/>
    <property type="evidence" value="ECO:0007669"/>
    <property type="project" value="UniProtKB-KW"/>
</dbReference>
<protein>
    <submittedName>
        <fullName evidence="5">Carbohydrate kinase</fullName>
    </submittedName>
</protein>
<keyword evidence="3 5" id="KW-0418">Kinase</keyword>
<dbReference type="Proteomes" id="UP000559010">
    <property type="component" value="Unassembled WGS sequence"/>
</dbReference>
<dbReference type="InterPro" id="IPR002173">
    <property type="entry name" value="Carboh/pur_kinase_PfkB_CS"/>
</dbReference>
<feature type="domain" description="Carbohydrate kinase PfkB" evidence="4">
    <location>
        <begin position="20"/>
        <end position="281"/>
    </location>
</feature>
<dbReference type="InterPro" id="IPR011611">
    <property type="entry name" value="PfkB_dom"/>
</dbReference>
<dbReference type="InterPro" id="IPR050306">
    <property type="entry name" value="PfkB_Carbo_kinase"/>
</dbReference>
<keyword evidence="2" id="KW-0808">Transferase</keyword>
<dbReference type="InterPro" id="IPR029056">
    <property type="entry name" value="Ribokinase-like"/>
</dbReference>
<dbReference type="PANTHER" id="PTHR43085">
    <property type="entry name" value="HEXOKINASE FAMILY MEMBER"/>
    <property type="match status" value="1"/>
</dbReference>
<name>A0A848J2H5_9BACT</name>
<dbReference type="Pfam" id="PF00294">
    <property type="entry name" value="PfkB"/>
    <property type="match status" value="1"/>
</dbReference>
<gene>
    <name evidence="5" type="ORF">HH304_14055</name>
</gene>
<dbReference type="AlphaFoldDB" id="A0A848J2H5"/>
<evidence type="ECO:0000256" key="3">
    <source>
        <dbReference type="ARBA" id="ARBA00022777"/>
    </source>
</evidence>
<dbReference type="Gene3D" id="3.40.1190.20">
    <property type="match status" value="1"/>
</dbReference>
<keyword evidence="6" id="KW-1185">Reference proteome</keyword>
<reference evidence="5 6" key="1">
    <citation type="submission" date="2020-04" db="EMBL/GenBank/DDBJ databases">
        <title>Flammeovirgaceae bacterium KN852 isolated from deep sea.</title>
        <authorList>
            <person name="Zhang D.-C."/>
        </authorList>
    </citation>
    <scope>NUCLEOTIDE SEQUENCE [LARGE SCALE GENOMIC DNA]</scope>
    <source>
        <strain evidence="5 6">KN852</strain>
    </source>
</reference>
<dbReference type="RefSeq" id="WP_169682720.1">
    <property type="nucleotide sequence ID" value="NZ_JABBNU010000008.1"/>
</dbReference>
<evidence type="ECO:0000313" key="6">
    <source>
        <dbReference type="Proteomes" id="UP000559010"/>
    </source>
</evidence>
<dbReference type="CDD" id="cd01167">
    <property type="entry name" value="bac_FRK"/>
    <property type="match status" value="1"/>
</dbReference>
<evidence type="ECO:0000256" key="1">
    <source>
        <dbReference type="ARBA" id="ARBA00010688"/>
    </source>
</evidence>
<accession>A0A848J2H5</accession>
<proteinExistence type="inferred from homology"/>
<dbReference type="SUPFAM" id="SSF53613">
    <property type="entry name" value="Ribokinase-like"/>
    <property type="match status" value="1"/>
</dbReference>
<sequence>MTELVVCFGEVLWDMLPTGTNPGGAPMNVAIHLRQQGVSSAIISKVGDDKLGRNIVDYIKDTGVLIEFIQYDRKYPTGTVKADISNPENVKYLINEPVAWDFIEYYDEFAQEVFLSKYFVFGSLASRNPVSYVTLTRLLDSQAYKIFDVNLRSPYFFCDTIETLLNQADMVKMNDEELIEIGSWFFDITTKRDLIRKFIKKFNFKTMVVTRGARGAILYEEGQIYEHSGFKVIVADTIGSGDSFLATYLAKTIEGKSPMEKLKYACAVGAIVASKEGATPKISQAEIEQLISEKP</sequence>